<keyword evidence="4 7" id="KW-0808">Transferase</keyword>
<feature type="binding site" evidence="7">
    <location>
        <position position="100"/>
    </location>
    <ligand>
        <name>S-adenosyl-L-methionine</name>
        <dbReference type="ChEBI" id="CHEBI:59789"/>
    </ligand>
</feature>
<feature type="binding site" evidence="7">
    <location>
        <position position="127"/>
    </location>
    <ligand>
        <name>S-adenosyl-L-methionine</name>
        <dbReference type="ChEBI" id="CHEBI:59789"/>
    </ligand>
</feature>
<dbReference type="UniPathway" id="UPA00989"/>
<dbReference type="InterPro" id="IPR003358">
    <property type="entry name" value="tRNA_(Gua-N-7)_MeTrfase_Trmb"/>
</dbReference>
<evidence type="ECO:0000313" key="9">
    <source>
        <dbReference type="Proteomes" id="UP000298636"/>
    </source>
</evidence>
<dbReference type="AlphaFoldDB" id="A0A4D6YN89"/>
<dbReference type="Proteomes" id="UP000298636">
    <property type="component" value="Chromosome"/>
</dbReference>
<reference evidence="8 9" key="1">
    <citation type="submission" date="2018-10" db="EMBL/GenBank/DDBJ databases">
        <title>Comparative functional genomics of the obligate endosymbiont Buchnera aphidicola.</title>
        <authorList>
            <person name="Chong R.A."/>
        </authorList>
    </citation>
    <scope>NUCLEOTIDE SEQUENCE [LARGE SCALE GENOMIC DNA]</scope>
    <source>
        <strain evidence="8 9">Ssp</strain>
    </source>
</reference>
<dbReference type="RefSeq" id="WP_158352087.1">
    <property type="nucleotide sequence ID" value="NZ_CP032998.1"/>
</dbReference>
<comment type="pathway">
    <text evidence="7">tRNA modification; N(7)-methylguanine-tRNA biosynthesis.</text>
</comment>
<keyword evidence="5 7" id="KW-0949">S-adenosyl-L-methionine</keyword>
<organism evidence="8 9">
    <name type="scientific">Buchnera aphidicola</name>
    <name type="common">Stegophylla sp.</name>
    <dbReference type="NCBI Taxonomy" id="2315800"/>
    <lineage>
        <taxon>Bacteria</taxon>
        <taxon>Pseudomonadati</taxon>
        <taxon>Pseudomonadota</taxon>
        <taxon>Gammaproteobacteria</taxon>
        <taxon>Enterobacterales</taxon>
        <taxon>Erwiniaceae</taxon>
        <taxon>Buchnera</taxon>
    </lineage>
</organism>
<evidence type="ECO:0000256" key="5">
    <source>
        <dbReference type="ARBA" id="ARBA00022691"/>
    </source>
</evidence>
<evidence type="ECO:0000256" key="3">
    <source>
        <dbReference type="ARBA" id="ARBA00022603"/>
    </source>
</evidence>
<dbReference type="SUPFAM" id="SSF53335">
    <property type="entry name" value="S-adenosyl-L-methionine-dependent methyltransferases"/>
    <property type="match status" value="1"/>
</dbReference>
<dbReference type="EMBL" id="CP032998">
    <property type="protein sequence ID" value="QCI26505.1"/>
    <property type="molecule type" value="Genomic_DNA"/>
</dbReference>
<dbReference type="Gene3D" id="3.40.50.150">
    <property type="entry name" value="Vaccinia Virus protein VP39"/>
    <property type="match status" value="1"/>
</dbReference>
<dbReference type="GO" id="GO:0008176">
    <property type="term" value="F:tRNA (guanine(46)-N7)-methyltransferase activity"/>
    <property type="evidence" value="ECO:0007669"/>
    <property type="project" value="UniProtKB-UniRule"/>
</dbReference>
<name>A0A4D6YN89_9GAMM</name>
<dbReference type="InterPro" id="IPR055361">
    <property type="entry name" value="tRNA_methyltr_TrmB_bact"/>
</dbReference>
<comment type="catalytic activity">
    <reaction evidence="1 7">
        <text>guanosine(46) in tRNA + S-adenosyl-L-methionine = N(7)-methylguanosine(46) in tRNA + S-adenosyl-L-homocysteine</text>
        <dbReference type="Rhea" id="RHEA:42708"/>
        <dbReference type="Rhea" id="RHEA-COMP:10188"/>
        <dbReference type="Rhea" id="RHEA-COMP:10189"/>
        <dbReference type="ChEBI" id="CHEBI:57856"/>
        <dbReference type="ChEBI" id="CHEBI:59789"/>
        <dbReference type="ChEBI" id="CHEBI:74269"/>
        <dbReference type="ChEBI" id="CHEBI:74480"/>
        <dbReference type="EC" id="2.1.1.33"/>
    </reaction>
</comment>
<keyword evidence="9" id="KW-1185">Reference proteome</keyword>
<dbReference type="PANTHER" id="PTHR23417">
    <property type="entry name" value="3-DEOXY-D-MANNO-OCTULOSONIC-ACID TRANSFERASE/TRNA GUANINE-N 7 - -METHYLTRANSFERASE"/>
    <property type="match status" value="1"/>
</dbReference>
<comment type="function">
    <text evidence="2 7">Catalyzes the formation of N(7)-methylguanine at position 46 (m7G46) in tRNA.</text>
</comment>
<keyword evidence="6 7" id="KW-0819">tRNA processing</keyword>
<dbReference type="GO" id="GO:0043527">
    <property type="term" value="C:tRNA methyltransferase complex"/>
    <property type="evidence" value="ECO:0007669"/>
    <property type="project" value="TreeGrafter"/>
</dbReference>
<evidence type="ECO:0000256" key="2">
    <source>
        <dbReference type="ARBA" id="ARBA00003015"/>
    </source>
</evidence>
<evidence type="ECO:0000256" key="1">
    <source>
        <dbReference type="ARBA" id="ARBA00000142"/>
    </source>
</evidence>
<feature type="binding site" evidence="7">
    <location>
        <position position="75"/>
    </location>
    <ligand>
        <name>S-adenosyl-L-methionine</name>
        <dbReference type="ChEBI" id="CHEBI:59789"/>
    </ligand>
</feature>
<evidence type="ECO:0000256" key="7">
    <source>
        <dbReference type="HAMAP-Rule" id="MF_01057"/>
    </source>
</evidence>
<keyword evidence="3 7" id="KW-0489">Methyltransferase</keyword>
<dbReference type="PANTHER" id="PTHR23417:SF14">
    <property type="entry name" value="PENTACOTRIPEPTIDE-REPEAT REGION OF PRORP DOMAIN-CONTAINING PROTEIN"/>
    <property type="match status" value="1"/>
</dbReference>
<sequence length="246" mass="29127">MIKNIVFDNVVIPKYNLYGKFIRNTRSFVCRSGRHRKKNIDIIKKYWSYFGLNFQCQSLDIHKIFDNKNRFFMLDIGFGKGESLLHTASYNLDKNILGIEIYVSGISYCMHNMYMANMKNVKIILHDAEEVLQYMICDNSVDVIHVFFPDPWIKLRHNKRRILKPDFIKLLARKQVKNGILYIVTDCKIYANYIMSVINSISEYTSRLNNIDYLTIFNSRIVTNFEKKANILNKKIFNLLFQCSKL</sequence>
<comment type="similarity">
    <text evidence="7">Belongs to the class I-like SAM-binding methyltransferase superfamily. TrmB family.</text>
</comment>
<feature type="binding site" evidence="7">
    <location>
        <position position="150"/>
    </location>
    <ligand>
        <name>S-adenosyl-L-methionine</name>
        <dbReference type="ChEBI" id="CHEBI:59789"/>
    </ligand>
</feature>
<dbReference type="HAMAP" id="MF_01057">
    <property type="entry name" value="tRNA_methyltr_TrmB"/>
    <property type="match status" value="1"/>
</dbReference>
<dbReference type="OrthoDB" id="9802090at2"/>
<dbReference type="Pfam" id="PF02390">
    <property type="entry name" value="Methyltransf_4"/>
    <property type="match status" value="1"/>
</dbReference>
<dbReference type="NCBIfam" id="TIGR00091">
    <property type="entry name" value="tRNA (guanosine(46)-N7)-methyltransferase TrmB"/>
    <property type="match status" value="1"/>
</dbReference>
<feature type="binding site" evidence="7">
    <location>
        <position position="154"/>
    </location>
    <ligand>
        <name>substrate</name>
    </ligand>
</feature>
<feature type="binding site" evidence="7">
    <location>
        <position position="186"/>
    </location>
    <ligand>
        <name>substrate</name>
    </ligand>
</feature>
<comment type="subunit">
    <text evidence="7">Monomer.</text>
</comment>
<feature type="region of interest" description="Interaction with RNA" evidence="7">
    <location>
        <begin position="156"/>
        <end position="161"/>
    </location>
</feature>
<dbReference type="CDD" id="cd02440">
    <property type="entry name" value="AdoMet_MTases"/>
    <property type="match status" value="1"/>
</dbReference>
<evidence type="ECO:0000313" key="8">
    <source>
        <dbReference type="EMBL" id="QCI26505.1"/>
    </source>
</evidence>
<dbReference type="PROSITE" id="PS51625">
    <property type="entry name" value="SAM_MT_TRMB"/>
    <property type="match status" value="1"/>
</dbReference>
<evidence type="ECO:0000256" key="4">
    <source>
        <dbReference type="ARBA" id="ARBA00022679"/>
    </source>
</evidence>
<gene>
    <name evidence="7 8" type="primary">trmB</name>
    <name evidence="8" type="ORF">D9V79_01770</name>
</gene>
<protein>
    <recommendedName>
        <fullName evidence="7">tRNA (guanine-N(7)-)-methyltransferase</fullName>
        <ecNumber evidence="7">2.1.1.33</ecNumber>
    </recommendedName>
    <alternativeName>
        <fullName evidence="7">tRNA (guanine(46)-N(7))-methyltransferase</fullName>
    </alternativeName>
    <alternativeName>
        <fullName evidence="7">tRNA(m7G46)-methyltransferase</fullName>
    </alternativeName>
</protein>
<proteinExistence type="inferred from homology"/>
<accession>A0A4D6YN89</accession>
<feature type="binding site" evidence="7">
    <location>
        <begin position="223"/>
        <end position="226"/>
    </location>
    <ligand>
        <name>substrate</name>
    </ligand>
</feature>
<dbReference type="InterPro" id="IPR029063">
    <property type="entry name" value="SAM-dependent_MTases_sf"/>
</dbReference>
<evidence type="ECO:0000256" key="6">
    <source>
        <dbReference type="ARBA" id="ARBA00022694"/>
    </source>
</evidence>
<dbReference type="EC" id="2.1.1.33" evidence="7"/>